<reference evidence="2 3" key="1">
    <citation type="submission" date="2021-06" db="EMBL/GenBank/DDBJ databases">
        <authorList>
            <person name="Criscuolo A."/>
        </authorList>
    </citation>
    <scope>NUCLEOTIDE SEQUENCE [LARGE SCALE GENOMIC DNA]</scope>
    <source>
        <strain evidence="3">CIP 111802</strain>
    </source>
</reference>
<accession>A0ABN7TE49</accession>
<keyword evidence="1" id="KW-0472">Membrane</keyword>
<dbReference type="EMBL" id="CAJVCE010000001">
    <property type="protein sequence ID" value="CAG7614159.1"/>
    <property type="molecule type" value="Genomic_DNA"/>
</dbReference>
<keyword evidence="1" id="KW-0812">Transmembrane</keyword>
<evidence type="ECO:0000256" key="1">
    <source>
        <dbReference type="SAM" id="Phobius"/>
    </source>
</evidence>
<proteinExistence type="predicted"/>
<feature type="transmembrane region" description="Helical" evidence="1">
    <location>
        <begin position="33"/>
        <end position="51"/>
    </location>
</feature>
<dbReference type="Proteomes" id="UP000730618">
    <property type="component" value="Unassembled WGS sequence"/>
</dbReference>
<comment type="caution">
    <text evidence="2">The sequence shown here is derived from an EMBL/GenBank/DDBJ whole genome shotgun (WGS) entry which is preliminary data.</text>
</comment>
<feature type="transmembrane region" description="Helical" evidence="1">
    <location>
        <begin position="97"/>
        <end position="114"/>
    </location>
</feature>
<gene>
    <name evidence="2" type="ORF">PAECIP111802_00049</name>
</gene>
<feature type="transmembrane region" description="Helical" evidence="1">
    <location>
        <begin position="58"/>
        <end position="77"/>
    </location>
</feature>
<feature type="transmembrane region" description="Helical" evidence="1">
    <location>
        <begin position="5"/>
        <end position="21"/>
    </location>
</feature>
<keyword evidence="1" id="KW-1133">Transmembrane helix</keyword>
<sequence>MRNILNLLITFFVFWVGNQYFHEYISITDTKTIILATVLMFVISFLYSFLLTVSFISIVVGVGCLTTPLLIAGSVVLTPMKLWLLDKYLTGFEIHGFWTYVILTVILSIVTVKVNDRKD</sequence>
<evidence type="ECO:0000313" key="2">
    <source>
        <dbReference type="EMBL" id="CAG7614159.1"/>
    </source>
</evidence>
<name>A0ABN7TE49_9BACL</name>
<organism evidence="2 3">
    <name type="scientific">Paenibacillus allorhizosphaerae</name>
    <dbReference type="NCBI Taxonomy" id="2849866"/>
    <lineage>
        <taxon>Bacteria</taxon>
        <taxon>Bacillati</taxon>
        <taxon>Bacillota</taxon>
        <taxon>Bacilli</taxon>
        <taxon>Bacillales</taxon>
        <taxon>Paenibacillaceae</taxon>
        <taxon>Paenibacillus</taxon>
    </lineage>
</organism>
<evidence type="ECO:0000313" key="3">
    <source>
        <dbReference type="Proteomes" id="UP000730618"/>
    </source>
</evidence>
<keyword evidence="3" id="KW-1185">Reference proteome</keyword>
<evidence type="ECO:0008006" key="4">
    <source>
        <dbReference type="Google" id="ProtNLM"/>
    </source>
</evidence>
<protein>
    <recommendedName>
        <fullName evidence="4">Phage holin family protein</fullName>
    </recommendedName>
</protein>